<evidence type="ECO:0000259" key="1">
    <source>
        <dbReference type="Pfam" id="PF14534"/>
    </source>
</evidence>
<dbReference type="EMBL" id="WEGH01000003">
    <property type="protein sequence ID" value="MQY06571.1"/>
    <property type="molecule type" value="Genomic_DNA"/>
</dbReference>
<dbReference type="InterPro" id="IPR032710">
    <property type="entry name" value="NTF2-like_dom_sf"/>
</dbReference>
<dbReference type="CDD" id="cd00531">
    <property type="entry name" value="NTF2_like"/>
    <property type="match status" value="1"/>
</dbReference>
<comment type="caution">
    <text evidence="2">The sequence shown here is derived from an EMBL/GenBank/DDBJ whole genome shotgun (WGS) entry which is preliminary data.</text>
</comment>
<gene>
    <name evidence="2" type="ORF">ACRB68_46650</name>
</gene>
<dbReference type="InterPro" id="IPR011944">
    <property type="entry name" value="Steroid_delta5-4_isomerase"/>
</dbReference>
<keyword evidence="3" id="KW-1185">Reference proteome</keyword>
<organism evidence="2 3">
    <name type="scientific">Actinomadura macrotermitis</name>
    <dbReference type="NCBI Taxonomy" id="2585200"/>
    <lineage>
        <taxon>Bacteria</taxon>
        <taxon>Bacillati</taxon>
        <taxon>Actinomycetota</taxon>
        <taxon>Actinomycetes</taxon>
        <taxon>Streptosporangiales</taxon>
        <taxon>Thermomonosporaceae</taxon>
        <taxon>Actinomadura</taxon>
    </lineage>
</organism>
<dbReference type="Pfam" id="PF14534">
    <property type="entry name" value="DUF4440"/>
    <property type="match status" value="1"/>
</dbReference>
<dbReference type="AlphaFoldDB" id="A0A7K0BZG2"/>
<protein>
    <recommendedName>
        <fullName evidence="1">DUF4440 domain-containing protein</fullName>
    </recommendedName>
</protein>
<name>A0A7K0BZG2_9ACTN</name>
<dbReference type="NCBIfam" id="TIGR02246">
    <property type="entry name" value="SgcJ/EcaC family oxidoreductase"/>
    <property type="match status" value="1"/>
</dbReference>
<accession>A0A7K0BZG2</accession>
<dbReference type="Gene3D" id="3.10.450.50">
    <property type="match status" value="1"/>
</dbReference>
<dbReference type="RefSeq" id="WP_153535906.1">
    <property type="nucleotide sequence ID" value="NZ_WEGH01000003.1"/>
</dbReference>
<dbReference type="OrthoDB" id="582586at2"/>
<dbReference type="InterPro" id="IPR027843">
    <property type="entry name" value="DUF4440"/>
</dbReference>
<evidence type="ECO:0000313" key="2">
    <source>
        <dbReference type="EMBL" id="MQY06571.1"/>
    </source>
</evidence>
<dbReference type="Proteomes" id="UP000487268">
    <property type="component" value="Unassembled WGS sequence"/>
</dbReference>
<evidence type="ECO:0000313" key="3">
    <source>
        <dbReference type="Proteomes" id="UP000487268"/>
    </source>
</evidence>
<sequence length="135" mass="14950">MTETRSDDVTAIKAVLEDLYKAWEAGDADAFVKDYTEDATSILPGSYRASREEVRRNMAEGFASYLKGSTTIDRMESVRFLGGDAAIVVSETGVKFQGEDEVPAERMVHATWVLEKRDGAWLIAAYHNSPVVRPS</sequence>
<reference evidence="2 3" key="1">
    <citation type="submission" date="2019-10" db="EMBL/GenBank/DDBJ databases">
        <title>Actinomadura rubteroloni sp. nov. and Actinomadura macrotermitis sp. nov., isolated from the gut of fungus growing-termite Macrotermes natalensis.</title>
        <authorList>
            <person name="Benndorf R."/>
            <person name="Martin K."/>
            <person name="Kuefner M."/>
            <person name="De Beer W."/>
            <person name="Kaster A.-K."/>
            <person name="Vollmers J."/>
            <person name="Poulsen M."/>
            <person name="Beemelmanns C."/>
        </authorList>
    </citation>
    <scope>NUCLEOTIDE SEQUENCE [LARGE SCALE GENOMIC DNA]</scope>
    <source>
        <strain evidence="2 3">RB68</strain>
    </source>
</reference>
<proteinExistence type="predicted"/>
<dbReference type="SUPFAM" id="SSF54427">
    <property type="entry name" value="NTF2-like"/>
    <property type="match status" value="1"/>
</dbReference>
<feature type="domain" description="DUF4440" evidence="1">
    <location>
        <begin position="12"/>
        <end position="123"/>
    </location>
</feature>